<reference evidence="2 3" key="1">
    <citation type="submission" date="2016-11" db="EMBL/GenBank/DDBJ databases">
        <title>Comparative genomics of Acidibacillus ferroxidans species.</title>
        <authorList>
            <person name="Oliveira G."/>
            <person name="Nunes G."/>
            <person name="Oliveira R."/>
            <person name="Araujo F."/>
            <person name="Salim A."/>
            <person name="Scholte L."/>
            <person name="Morais D."/>
            <person name="Nancucheo I."/>
            <person name="Johnson D.B."/>
            <person name="Grail B."/>
            <person name="Bittencourt J."/>
            <person name="Valadares R."/>
        </authorList>
    </citation>
    <scope>NUCLEOTIDE SEQUENCE [LARGE SCALE GENOMIC DNA]</scope>
    <source>
        <strain evidence="2 3">Y002</strain>
    </source>
</reference>
<evidence type="ECO:0008006" key="4">
    <source>
        <dbReference type="Google" id="ProtNLM"/>
    </source>
</evidence>
<proteinExistence type="predicted"/>
<keyword evidence="1" id="KW-0732">Signal</keyword>
<protein>
    <recommendedName>
        <fullName evidence="4">Bacterial Ig domain-containing protein</fullName>
    </recommendedName>
</protein>
<dbReference type="AlphaFoldDB" id="A0A2U3D941"/>
<gene>
    <name evidence="2" type="ORF">BM613_06255</name>
</gene>
<dbReference type="RefSeq" id="WP_109430326.1">
    <property type="nucleotide sequence ID" value="NZ_MPDK01000008.1"/>
</dbReference>
<organism evidence="2 3">
    <name type="scientific">Sulfoacidibacillus thermotolerans</name>
    <name type="common">Acidibacillus sulfuroxidans</name>
    <dbReference type="NCBI Taxonomy" id="1765684"/>
    <lineage>
        <taxon>Bacteria</taxon>
        <taxon>Bacillati</taxon>
        <taxon>Bacillota</taxon>
        <taxon>Bacilli</taxon>
        <taxon>Bacillales</taxon>
        <taxon>Alicyclobacillaceae</taxon>
        <taxon>Sulfoacidibacillus</taxon>
    </lineage>
</organism>
<keyword evidence="3" id="KW-1185">Reference proteome</keyword>
<name>A0A2U3D941_SULT2</name>
<dbReference type="EMBL" id="MPDK01000008">
    <property type="protein sequence ID" value="PWI57793.1"/>
    <property type="molecule type" value="Genomic_DNA"/>
</dbReference>
<accession>A0A2U3D941</accession>
<comment type="caution">
    <text evidence="2">The sequence shown here is derived from an EMBL/GenBank/DDBJ whole genome shotgun (WGS) entry which is preliminary data.</text>
</comment>
<dbReference type="Proteomes" id="UP000245380">
    <property type="component" value="Unassembled WGS sequence"/>
</dbReference>
<dbReference type="OrthoDB" id="2375752at2"/>
<evidence type="ECO:0000313" key="3">
    <source>
        <dbReference type="Proteomes" id="UP000245380"/>
    </source>
</evidence>
<sequence>MKKWGSVFAVLIVMMGMNLASAKDARVQAKELKISSGGAVTVEFRVANVQMKKIEGARVTVVDNRGKIIETGLTNREGVWDARIATPTDRRFAPVRKMGTVTALLFADGYNETIVFDVPVEQGQIQPVTLNPIVPNQRNEPHAELGAIHRLTIIGLINHYAEMQKLKKQPPIPGELNYAPWSPRTR</sequence>
<feature type="chain" id="PRO_5015408541" description="Bacterial Ig domain-containing protein" evidence="1">
    <location>
        <begin position="23"/>
        <end position="186"/>
    </location>
</feature>
<evidence type="ECO:0000313" key="2">
    <source>
        <dbReference type="EMBL" id="PWI57793.1"/>
    </source>
</evidence>
<evidence type="ECO:0000256" key="1">
    <source>
        <dbReference type="SAM" id="SignalP"/>
    </source>
</evidence>
<feature type="signal peptide" evidence="1">
    <location>
        <begin position="1"/>
        <end position="22"/>
    </location>
</feature>